<dbReference type="SMART" id="SM00530">
    <property type="entry name" value="HTH_XRE"/>
    <property type="match status" value="1"/>
</dbReference>
<evidence type="ECO:0000259" key="1">
    <source>
        <dbReference type="PROSITE" id="PS50943"/>
    </source>
</evidence>
<dbReference type="InterPro" id="IPR010982">
    <property type="entry name" value="Lambda_DNA-bd_dom_sf"/>
</dbReference>
<evidence type="ECO:0000313" key="2">
    <source>
        <dbReference type="EMBL" id="OZI55148.1"/>
    </source>
</evidence>
<dbReference type="Pfam" id="PF13443">
    <property type="entry name" value="HTH_26"/>
    <property type="match status" value="1"/>
</dbReference>
<evidence type="ECO:0000313" key="3">
    <source>
        <dbReference type="Proteomes" id="UP000216913"/>
    </source>
</evidence>
<dbReference type="PROSITE" id="PS50943">
    <property type="entry name" value="HTH_CROC1"/>
    <property type="match status" value="1"/>
</dbReference>
<gene>
    <name evidence="2" type="ORF">CAL25_01660</name>
</gene>
<sequence length="131" mass="14649">MSLSDRLRKQMRWRGIQSQSQLARISGVPQASIHRILLREHYTPRLDTLRRLAQALDTTVAWLDEGLVTNLPPQHVPPEPDAAEQALADGYQRELLALTAPLDAAARRQVVGVVRLLVKGLRPPSRGRRGP</sequence>
<organism evidence="2 3">
    <name type="scientific">Bordetella genomosp. 5</name>
    <dbReference type="NCBI Taxonomy" id="1395608"/>
    <lineage>
        <taxon>Bacteria</taxon>
        <taxon>Pseudomonadati</taxon>
        <taxon>Pseudomonadota</taxon>
        <taxon>Betaproteobacteria</taxon>
        <taxon>Burkholderiales</taxon>
        <taxon>Alcaligenaceae</taxon>
        <taxon>Bordetella</taxon>
    </lineage>
</organism>
<comment type="caution">
    <text evidence="2">The sequence shown here is derived from an EMBL/GenBank/DDBJ whole genome shotgun (WGS) entry which is preliminary data.</text>
</comment>
<dbReference type="AlphaFoldDB" id="A0A261TZN2"/>
<accession>A0A261TZN2</accession>
<dbReference type="OrthoDB" id="8636468at2"/>
<protein>
    <recommendedName>
        <fullName evidence="1">HTH cro/C1-type domain-containing protein</fullName>
    </recommendedName>
</protein>
<dbReference type="CDD" id="cd00093">
    <property type="entry name" value="HTH_XRE"/>
    <property type="match status" value="1"/>
</dbReference>
<dbReference type="InterPro" id="IPR001387">
    <property type="entry name" value="Cro/C1-type_HTH"/>
</dbReference>
<dbReference type="Gene3D" id="1.10.260.40">
    <property type="entry name" value="lambda repressor-like DNA-binding domains"/>
    <property type="match status" value="1"/>
</dbReference>
<proteinExistence type="predicted"/>
<dbReference type="EMBL" id="NEVP01000001">
    <property type="protein sequence ID" value="OZI55148.1"/>
    <property type="molecule type" value="Genomic_DNA"/>
</dbReference>
<dbReference type="Proteomes" id="UP000216913">
    <property type="component" value="Unassembled WGS sequence"/>
</dbReference>
<dbReference type="SUPFAM" id="SSF47413">
    <property type="entry name" value="lambda repressor-like DNA-binding domains"/>
    <property type="match status" value="1"/>
</dbReference>
<dbReference type="RefSeq" id="WP_094798202.1">
    <property type="nucleotide sequence ID" value="NZ_NEVN01000001.1"/>
</dbReference>
<keyword evidence="3" id="KW-1185">Reference proteome</keyword>
<name>A0A261TZN2_9BORD</name>
<feature type="domain" description="HTH cro/C1-type" evidence="1">
    <location>
        <begin position="18"/>
        <end position="63"/>
    </location>
</feature>
<reference evidence="2 3" key="1">
    <citation type="submission" date="2017-05" db="EMBL/GenBank/DDBJ databases">
        <title>Complete and WGS of Bordetella genogroups.</title>
        <authorList>
            <person name="Spilker T."/>
            <person name="LiPuma J."/>
        </authorList>
    </citation>
    <scope>NUCLEOTIDE SEQUENCE [LARGE SCALE GENOMIC DNA]</scope>
    <source>
        <strain evidence="2 3">AU10456</strain>
    </source>
</reference>
<dbReference type="GO" id="GO:0003677">
    <property type="term" value="F:DNA binding"/>
    <property type="evidence" value="ECO:0007669"/>
    <property type="project" value="InterPro"/>
</dbReference>